<reference evidence="3" key="1">
    <citation type="submission" date="2017-02" db="EMBL/GenBank/DDBJ databases">
        <authorList>
            <person name="Tetz G."/>
            <person name="Tetz V."/>
        </authorList>
    </citation>
    <scope>NUCLEOTIDE SEQUENCE [LARGE SCALE GENOMIC DNA]</scope>
    <source>
        <strain evidence="3">VT16-26</strain>
    </source>
</reference>
<feature type="transmembrane region" description="Helical" evidence="1">
    <location>
        <begin position="6"/>
        <end position="24"/>
    </location>
</feature>
<gene>
    <name evidence="2" type="ORF">B0E34_04035</name>
</gene>
<evidence type="ECO:0000313" key="3">
    <source>
        <dbReference type="Proteomes" id="UP000196355"/>
    </source>
</evidence>
<evidence type="ECO:0000256" key="1">
    <source>
        <dbReference type="SAM" id="Phobius"/>
    </source>
</evidence>
<dbReference type="AlphaFoldDB" id="A0A202C9I3"/>
<keyword evidence="3" id="KW-1185">Reference proteome</keyword>
<evidence type="ECO:0000313" key="2">
    <source>
        <dbReference type="EMBL" id="OVE60348.1"/>
    </source>
</evidence>
<dbReference type="Proteomes" id="UP000196355">
    <property type="component" value="Unassembled WGS sequence"/>
</dbReference>
<dbReference type="RefSeq" id="WP_087706985.1">
    <property type="nucleotide sequence ID" value="NZ_MVAG01000080.1"/>
</dbReference>
<organism evidence="2 3">
    <name type="scientific">Chryseobacterium mucoviscidosis</name>
    <dbReference type="NCBI Taxonomy" id="1945581"/>
    <lineage>
        <taxon>Bacteria</taxon>
        <taxon>Pseudomonadati</taxon>
        <taxon>Bacteroidota</taxon>
        <taxon>Flavobacteriia</taxon>
        <taxon>Flavobacteriales</taxon>
        <taxon>Weeksellaceae</taxon>
        <taxon>Chryseobacterium group</taxon>
        <taxon>Chryseobacterium</taxon>
    </lineage>
</organism>
<keyword evidence="1" id="KW-0812">Transmembrane</keyword>
<name>A0A202C9I3_9FLAO</name>
<dbReference type="EMBL" id="MVAG01000080">
    <property type="protein sequence ID" value="OVE60348.1"/>
    <property type="molecule type" value="Genomic_DNA"/>
</dbReference>
<accession>A0A202C9I3</accession>
<keyword evidence="1" id="KW-0472">Membrane</keyword>
<comment type="caution">
    <text evidence="2">The sequence shown here is derived from an EMBL/GenBank/DDBJ whole genome shotgun (WGS) entry which is preliminary data.</text>
</comment>
<sequence length="121" mass="14078">MKTSKIILIISVVFGLGLLIVFLLNNYSKKKIKILDCEQTYELDNPKLGYLEVSESNAKVDVAICLCEKYLENKDKKYKKEILKLYNEPFGGIRLTIKNPEKNIDSLCKHRNNVFKKMYNL</sequence>
<proteinExistence type="predicted"/>
<protein>
    <submittedName>
        <fullName evidence="2">Uncharacterized protein</fullName>
    </submittedName>
</protein>
<keyword evidence="1" id="KW-1133">Transmembrane helix</keyword>